<dbReference type="Pfam" id="PF00389">
    <property type="entry name" value="2-Hacid_dh"/>
    <property type="match status" value="1"/>
</dbReference>
<dbReference type="PANTHER" id="PTHR43761">
    <property type="entry name" value="D-ISOMER SPECIFIC 2-HYDROXYACID DEHYDROGENASE FAMILY PROTEIN (AFU_ORTHOLOGUE AFUA_1G13630)"/>
    <property type="match status" value="1"/>
</dbReference>
<keyword evidence="8" id="KW-1185">Reference proteome</keyword>
<dbReference type="OrthoDB" id="9805416at2"/>
<keyword evidence="3" id="KW-0520">NAD</keyword>
<evidence type="ECO:0000256" key="4">
    <source>
        <dbReference type="RuleBase" id="RU003719"/>
    </source>
</evidence>
<dbReference type="Pfam" id="PF02826">
    <property type="entry name" value="2-Hacid_dh_C"/>
    <property type="match status" value="1"/>
</dbReference>
<dbReference type="InterPro" id="IPR036291">
    <property type="entry name" value="NAD(P)-bd_dom_sf"/>
</dbReference>
<dbReference type="SUPFAM" id="SSF52283">
    <property type="entry name" value="Formate/glycerate dehydrogenase catalytic domain-like"/>
    <property type="match status" value="1"/>
</dbReference>
<dbReference type="SUPFAM" id="SSF51735">
    <property type="entry name" value="NAD(P)-binding Rossmann-fold domains"/>
    <property type="match status" value="1"/>
</dbReference>
<evidence type="ECO:0000313" key="7">
    <source>
        <dbReference type="EMBL" id="GCF95152.1"/>
    </source>
</evidence>
<dbReference type="InterPro" id="IPR006140">
    <property type="entry name" value="D-isomer_DH_NAD-bd"/>
</dbReference>
<dbReference type="InterPro" id="IPR006139">
    <property type="entry name" value="D-isomer_2_OHA_DH_cat_dom"/>
</dbReference>
<dbReference type="AlphaFoldDB" id="A0A4P5PHN0"/>
<evidence type="ECO:0000259" key="6">
    <source>
        <dbReference type="Pfam" id="PF02826"/>
    </source>
</evidence>
<accession>A0A4P5PHN0</accession>
<comment type="caution">
    <text evidence="7">The sequence shown here is derived from an EMBL/GenBank/DDBJ whole genome shotgun (WGS) entry which is preliminary data.</text>
</comment>
<keyword evidence="2 4" id="KW-0560">Oxidoreductase</keyword>
<dbReference type="GO" id="GO:0051287">
    <property type="term" value="F:NAD binding"/>
    <property type="evidence" value="ECO:0007669"/>
    <property type="project" value="InterPro"/>
</dbReference>
<sequence>MYRVQLLAEYTQDQLTPLNEEKFEFVDQQTEAIMVRSQEVENKWLTKDLLAIARAGVGVNTIDIEACSENGTIVMNTPGQNANAVKELVLASLFLTARPIFEAAKMVEKLKGDDILTQAEEKRAEYIGNELQGKTIGLLGIGDIGTLVAEACHELGMNVLGYARNDPEHEMIIFSSLEKILKESNYIVVLLPLTKDTEKMIGAKELLQMKQDVFLLNFARREIVDSQAIVKAIEQNRLSGYITDFPEALLQGQSKILQLPHIGGTTEEALSESGKRAAESLRQFLLQGTVRDSINFPNVRLPFRADYRMTVFFEKSKRIRQEIWHQLDKREIEAAEYISEGKGAFVYLIVDFDHSDFEELSGIEEELNALSEVKRVRILKRAHKDLSSR</sequence>
<protein>
    <submittedName>
        <fullName evidence="7">D-3-phosphoglycerate dehydrogenase</fullName>
    </submittedName>
</protein>
<dbReference type="InterPro" id="IPR050418">
    <property type="entry name" value="D-iso_2-hydroxyacid_DH_PdxB"/>
</dbReference>
<dbReference type="EMBL" id="BJCC01000027">
    <property type="protein sequence ID" value="GCF95152.1"/>
    <property type="molecule type" value="Genomic_DNA"/>
</dbReference>
<feature type="domain" description="D-isomer specific 2-hydroxyacid dehydrogenase NAD-binding" evidence="6">
    <location>
        <begin position="97"/>
        <end position="262"/>
    </location>
</feature>
<dbReference type="PANTHER" id="PTHR43761:SF1">
    <property type="entry name" value="D-ISOMER SPECIFIC 2-HYDROXYACID DEHYDROGENASE CATALYTIC DOMAIN-CONTAINING PROTEIN-RELATED"/>
    <property type="match status" value="1"/>
</dbReference>
<dbReference type="GO" id="GO:0016616">
    <property type="term" value="F:oxidoreductase activity, acting on the CH-OH group of donors, NAD or NADP as acceptor"/>
    <property type="evidence" value="ECO:0007669"/>
    <property type="project" value="InterPro"/>
</dbReference>
<organism evidence="7 8">
    <name type="scientific">Enterococcus florum</name>
    <dbReference type="NCBI Taxonomy" id="2480627"/>
    <lineage>
        <taxon>Bacteria</taxon>
        <taxon>Bacillati</taxon>
        <taxon>Bacillota</taxon>
        <taxon>Bacilli</taxon>
        <taxon>Lactobacillales</taxon>
        <taxon>Enterococcaceae</taxon>
        <taxon>Enterococcus</taxon>
    </lineage>
</organism>
<dbReference type="Gene3D" id="3.40.50.720">
    <property type="entry name" value="NAD(P)-binding Rossmann-like Domain"/>
    <property type="match status" value="2"/>
</dbReference>
<dbReference type="Proteomes" id="UP000290567">
    <property type="component" value="Unassembled WGS sequence"/>
</dbReference>
<evidence type="ECO:0000313" key="8">
    <source>
        <dbReference type="Proteomes" id="UP000290567"/>
    </source>
</evidence>
<gene>
    <name evidence="7" type="primary">serA3</name>
    <name evidence="7" type="ORF">NRIC_30430</name>
</gene>
<evidence type="ECO:0000256" key="3">
    <source>
        <dbReference type="ARBA" id="ARBA00023027"/>
    </source>
</evidence>
<reference evidence="8" key="1">
    <citation type="submission" date="2019-02" db="EMBL/GenBank/DDBJ databases">
        <title>Draft genome sequence of Enterococcus sp. Gos25-1.</title>
        <authorList>
            <person name="Tanaka N."/>
            <person name="Shiwa Y."/>
            <person name="Fujita N."/>
        </authorList>
    </citation>
    <scope>NUCLEOTIDE SEQUENCE [LARGE SCALE GENOMIC DNA]</scope>
    <source>
        <strain evidence="8">Gos25-1</strain>
    </source>
</reference>
<name>A0A4P5PHN0_9ENTE</name>
<evidence type="ECO:0000256" key="2">
    <source>
        <dbReference type="ARBA" id="ARBA00023002"/>
    </source>
</evidence>
<proteinExistence type="inferred from homology"/>
<comment type="similarity">
    <text evidence="1 4">Belongs to the D-isomer specific 2-hydroxyacid dehydrogenase family.</text>
</comment>
<dbReference type="RefSeq" id="WP_146623546.1">
    <property type="nucleotide sequence ID" value="NZ_BJCC01000027.1"/>
</dbReference>
<evidence type="ECO:0000259" key="5">
    <source>
        <dbReference type="Pfam" id="PF00389"/>
    </source>
</evidence>
<feature type="domain" description="D-isomer specific 2-hydroxyacid dehydrogenase catalytic" evidence="5">
    <location>
        <begin position="16"/>
        <end position="295"/>
    </location>
</feature>
<evidence type="ECO:0000256" key="1">
    <source>
        <dbReference type="ARBA" id="ARBA00005854"/>
    </source>
</evidence>